<evidence type="ECO:0000256" key="6">
    <source>
        <dbReference type="SAM" id="Phobius"/>
    </source>
</evidence>
<evidence type="ECO:0000256" key="1">
    <source>
        <dbReference type="ARBA" id="ARBA00004141"/>
    </source>
</evidence>
<feature type="compositionally biased region" description="Basic and acidic residues" evidence="5">
    <location>
        <begin position="357"/>
        <end position="368"/>
    </location>
</feature>
<evidence type="ECO:0000313" key="8">
    <source>
        <dbReference type="EMBL" id="GAA4403991.1"/>
    </source>
</evidence>
<keyword evidence="4 6" id="KW-0472">Membrane</keyword>
<dbReference type="EMBL" id="BAABGM010000010">
    <property type="protein sequence ID" value="GAA4403991.1"/>
    <property type="molecule type" value="Genomic_DNA"/>
</dbReference>
<gene>
    <name evidence="8" type="ORF">GCM10023168_16030</name>
</gene>
<feature type="transmembrane region" description="Helical" evidence="6">
    <location>
        <begin position="59"/>
        <end position="88"/>
    </location>
</feature>
<proteinExistence type="predicted"/>
<feature type="transmembrane region" description="Helical" evidence="6">
    <location>
        <begin position="149"/>
        <end position="167"/>
    </location>
</feature>
<organism evidence="8 9">
    <name type="scientific">Fodinibacter luteus</name>
    <dbReference type="NCBI Taxonomy" id="552064"/>
    <lineage>
        <taxon>Bacteria</taxon>
        <taxon>Bacillati</taxon>
        <taxon>Actinomycetota</taxon>
        <taxon>Actinomycetes</taxon>
        <taxon>Micrococcales</taxon>
        <taxon>Intrasporangiaceae</taxon>
        <taxon>Fodinibacter (ex Wang et al. 2009)</taxon>
    </lineage>
</organism>
<comment type="subcellular location">
    <subcellularLocation>
        <location evidence="1">Membrane</location>
        <topology evidence="1">Multi-pass membrane protein</topology>
    </subcellularLocation>
</comment>
<dbReference type="Pfam" id="PF07291">
    <property type="entry name" value="MauE"/>
    <property type="match status" value="1"/>
</dbReference>
<evidence type="ECO:0000256" key="3">
    <source>
        <dbReference type="ARBA" id="ARBA00022989"/>
    </source>
</evidence>
<feature type="transmembrane region" description="Helical" evidence="6">
    <location>
        <begin position="121"/>
        <end position="143"/>
    </location>
</feature>
<keyword evidence="2 6" id="KW-0812">Transmembrane</keyword>
<dbReference type="SUPFAM" id="SSF52833">
    <property type="entry name" value="Thioredoxin-like"/>
    <property type="match status" value="1"/>
</dbReference>
<dbReference type="InterPro" id="IPR036249">
    <property type="entry name" value="Thioredoxin-like_sf"/>
</dbReference>
<evidence type="ECO:0000256" key="2">
    <source>
        <dbReference type="ARBA" id="ARBA00022692"/>
    </source>
</evidence>
<dbReference type="Proteomes" id="UP001500945">
    <property type="component" value="Unassembled WGS sequence"/>
</dbReference>
<dbReference type="RefSeq" id="WP_345204391.1">
    <property type="nucleotide sequence ID" value="NZ_BAABGM010000010.1"/>
</dbReference>
<accession>A0ABP8KC67</accession>
<protein>
    <recommendedName>
        <fullName evidence="7">Methylamine utilisation protein MauE domain-containing protein</fullName>
    </recommendedName>
</protein>
<feature type="region of interest" description="Disordered" evidence="5">
    <location>
        <begin position="331"/>
        <end position="377"/>
    </location>
</feature>
<sequence length="377" mass="38218">MPSALLLPVVTCAVVLLVSGVAKLRAPATVDAAFTSLDVPAALDTPLVRRLVPWAEVALGAWLLLATGAALAVVAALALALFVAYLVLVVRAQRRPEPVDCGCFGALGSARVTRVTVWRNVLLVVSAALAVVAGLRGVGVIAALVDGGALAWLAASALTVAVAVLVTHRDAPAEQGSGVPSSATSEPSTDEAGEYVREAIPRAQVLTEDGTLVLLAQESARAAHLLVFLSPGCGPCGRIGPLVAGWNEQLAPVVVRAVVAGQPSVVDTWLTYLQGHAWFDPHGVTRAAFSAGNPSAVLLGADGLIAGGPVHGEEAVSAFVAEVAEQLREARAEGELSSADIANRPEDGAAAAEPADEGAKPADERAEAAEAGVTDAR</sequence>
<name>A0ABP8KC67_9MICO</name>
<evidence type="ECO:0000256" key="4">
    <source>
        <dbReference type="ARBA" id="ARBA00023136"/>
    </source>
</evidence>
<evidence type="ECO:0000256" key="5">
    <source>
        <dbReference type="SAM" id="MobiDB-lite"/>
    </source>
</evidence>
<reference evidence="9" key="1">
    <citation type="journal article" date="2019" name="Int. J. Syst. Evol. Microbiol.">
        <title>The Global Catalogue of Microorganisms (GCM) 10K type strain sequencing project: providing services to taxonomists for standard genome sequencing and annotation.</title>
        <authorList>
            <consortium name="The Broad Institute Genomics Platform"/>
            <consortium name="The Broad Institute Genome Sequencing Center for Infectious Disease"/>
            <person name="Wu L."/>
            <person name="Ma J."/>
        </authorList>
    </citation>
    <scope>NUCLEOTIDE SEQUENCE [LARGE SCALE GENOMIC DNA]</scope>
    <source>
        <strain evidence="9">JCM 17809</strain>
    </source>
</reference>
<keyword evidence="9" id="KW-1185">Reference proteome</keyword>
<dbReference type="InterPro" id="IPR009908">
    <property type="entry name" value="Methylamine_util_MauE"/>
</dbReference>
<evidence type="ECO:0000259" key="7">
    <source>
        <dbReference type="Pfam" id="PF07291"/>
    </source>
</evidence>
<feature type="domain" description="Methylamine utilisation protein MauE" evidence="7">
    <location>
        <begin position="6"/>
        <end position="132"/>
    </location>
</feature>
<comment type="caution">
    <text evidence="8">The sequence shown here is derived from an EMBL/GenBank/DDBJ whole genome shotgun (WGS) entry which is preliminary data.</text>
</comment>
<evidence type="ECO:0000313" key="9">
    <source>
        <dbReference type="Proteomes" id="UP001500945"/>
    </source>
</evidence>
<keyword evidence="3 6" id="KW-1133">Transmembrane helix</keyword>